<reference evidence="1 2" key="1">
    <citation type="journal article" date="2003" name="Cell">
        <title>Origins of highly mosaic mycobacteriophage genomes.</title>
        <authorList>
            <person name="Pedulla M.L."/>
            <person name="Ford M.E."/>
            <person name="Houtz J.M."/>
            <person name="Karthikeyan T."/>
            <person name="Wadsworth C."/>
            <person name="Lewis J.A."/>
            <person name="Jacobs-Sera D."/>
            <person name="Falbo J."/>
            <person name="Gross J."/>
            <person name="Pannunzio N.R."/>
            <person name="Brucker W."/>
            <person name="Kumar V."/>
            <person name="Kandasamy J."/>
            <person name="Keenan L."/>
            <person name="Bardarov S."/>
            <person name="Kriakov J."/>
            <person name="Lawrence J.G."/>
            <person name="Jacobs W.R. Jr."/>
            <person name="Hendrix R.W."/>
            <person name="Hatfull G.F."/>
        </authorList>
    </citation>
    <scope>NUCLEOTIDE SEQUENCE</scope>
</reference>
<name>Q853T4_BPMOM</name>
<evidence type="ECO:0000313" key="1">
    <source>
        <dbReference type="EMBL" id="AAN12874.1"/>
    </source>
</evidence>
<dbReference type="Proteomes" id="UP000000963">
    <property type="component" value="Segment"/>
</dbReference>
<organism evidence="1 2">
    <name type="scientific">Mycobacterium phage Omega</name>
    <name type="common">Mycobacteriophage Omega</name>
    <dbReference type="NCBI Taxonomy" id="2907835"/>
    <lineage>
        <taxon>Viruses</taxon>
        <taxon>Duplodnaviria</taxon>
        <taxon>Heunggongvirae</taxon>
        <taxon>Uroviricota</taxon>
        <taxon>Caudoviricetes</taxon>
        <taxon>Omegavirus</taxon>
        <taxon>Omegavirus omega</taxon>
    </lineage>
</organism>
<evidence type="ECO:0000313" key="2">
    <source>
        <dbReference type="Proteomes" id="UP000000963"/>
    </source>
</evidence>
<dbReference type="RefSeq" id="NP_818533.1">
    <property type="nucleotide sequence ID" value="NC_004688.1"/>
</dbReference>
<sequence length="135" mass="15098">MKYQPTRKETPMTVFDANHNEYRIGDKVGSPVGVDRRMVDLFTVIEILEADHYGNEYVRVEYVGDEGSRETELWAAEDLAIYVGAGGYSVELNVNEAGYAGLTITSGGRILFEMNDCFASEAAEFVTFYLETIES</sequence>
<organismHost>
    <name type="scientific">Mycolicibacterium smegmatis</name>
    <name type="common">Mycobacterium smegmatis</name>
    <dbReference type="NCBI Taxonomy" id="1772"/>
</organismHost>
<accession>Q853T4</accession>
<dbReference type="KEGG" id="vg:1259976"/>
<protein>
    <submittedName>
        <fullName evidence="1">Uncharacterized protein</fullName>
    </submittedName>
</protein>
<proteinExistence type="predicted"/>
<gene>
    <name evidence="1" type="primary">233</name>
    <name evidence="1" type="ORF">PBI_OMEGA_233</name>
</gene>
<dbReference type="EMBL" id="AY129338">
    <property type="protein sequence ID" value="AAN12874.1"/>
    <property type="molecule type" value="Genomic_DNA"/>
</dbReference>
<keyword evidence="2" id="KW-1185">Reference proteome</keyword>